<keyword evidence="2" id="KW-0812">Transmembrane</keyword>
<feature type="transmembrane region" description="Helical" evidence="2">
    <location>
        <begin position="204"/>
        <end position="225"/>
    </location>
</feature>
<keyword evidence="2" id="KW-0472">Membrane</keyword>
<feature type="region of interest" description="Disordered" evidence="1">
    <location>
        <begin position="1"/>
        <end position="26"/>
    </location>
</feature>
<feature type="transmembrane region" description="Helical" evidence="2">
    <location>
        <begin position="66"/>
        <end position="88"/>
    </location>
</feature>
<dbReference type="Proteomes" id="UP001180754">
    <property type="component" value="Unassembled WGS sequence"/>
</dbReference>
<comment type="caution">
    <text evidence="4">The sequence shown here is derived from an EMBL/GenBank/DDBJ whole genome shotgun (WGS) entry which is preliminary data.</text>
</comment>
<dbReference type="RefSeq" id="WP_311724206.1">
    <property type="nucleotide sequence ID" value="NZ_JAVRFD010000006.1"/>
</dbReference>
<evidence type="ECO:0000256" key="1">
    <source>
        <dbReference type="SAM" id="MobiDB-lite"/>
    </source>
</evidence>
<evidence type="ECO:0000313" key="5">
    <source>
        <dbReference type="Proteomes" id="UP001180754"/>
    </source>
</evidence>
<evidence type="ECO:0000259" key="3">
    <source>
        <dbReference type="Pfam" id="PF10756"/>
    </source>
</evidence>
<sequence length="226" mass="24086">MTSPDDSSHDSSAPHEPGQGSTDQGTEYADRVYRSPGGIAGGVLLLAIGAWLGIDAVVRGEGRTPWVALAGLLFAVPLVIAFTVRPAVYAGRDRLRVRNPFRTITLPWGSVEAVRAGYSSEVLAGGAKYQMWAIPVSLRQRKRAGRRQAKAATEDPFRRTSVQVSADAAEAQRATADRSIDELRGLAETNAEREGAQGEPEVRWAFEVIAPAVAGIVLLAVVLAIT</sequence>
<evidence type="ECO:0000313" key="4">
    <source>
        <dbReference type="EMBL" id="MDT0543786.1"/>
    </source>
</evidence>
<organism evidence="4 5">
    <name type="scientific">Streptomyces lonegramiae</name>
    <dbReference type="NCBI Taxonomy" id="3075524"/>
    <lineage>
        <taxon>Bacteria</taxon>
        <taxon>Bacillati</taxon>
        <taxon>Actinomycetota</taxon>
        <taxon>Actinomycetes</taxon>
        <taxon>Kitasatosporales</taxon>
        <taxon>Streptomycetaceae</taxon>
        <taxon>Streptomyces</taxon>
    </lineage>
</organism>
<gene>
    <name evidence="4" type="ORF">RND15_13920</name>
</gene>
<keyword evidence="5" id="KW-1185">Reference proteome</keyword>
<protein>
    <submittedName>
        <fullName evidence="4">PH domain-containing protein</fullName>
    </submittedName>
</protein>
<keyword evidence="2" id="KW-1133">Transmembrane helix</keyword>
<dbReference type="Pfam" id="PF10756">
    <property type="entry name" value="bPH_6"/>
    <property type="match status" value="1"/>
</dbReference>
<feature type="transmembrane region" description="Helical" evidence="2">
    <location>
        <begin position="37"/>
        <end position="54"/>
    </location>
</feature>
<dbReference type="EMBL" id="JAVRFD010000006">
    <property type="protein sequence ID" value="MDT0543786.1"/>
    <property type="molecule type" value="Genomic_DNA"/>
</dbReference>
<accession>A0ABU2XD05</accession>
<reference evidence="4" key="1">
    <citation type="submission" date="2024-05" db="EMBL/GenBank/DDBJ databases">
        <title>30 novel species of actinomycetes from the DSMZ collection.</title>
        <authorList>
            <person name="Nouioui I."/>
        </authorList>
    </citation>
    <scope>NUCLEOTIDE SEQUENCE</scope>
    <source>
        <strain evidence="4">DSM 41529</strain>
    </source>
</reference>
<name>A0ABU2XD05_9ACTN</name>
<evidence type="ECO:0000256" key="2">
    <source>
        <dbReference type="SAM" id="Phobius"/>
    </source>
</evidence>
<feature type="compositionally biased region" description="Basic and acidic residues" evidence="1">
    <location>
        <begin position="1"/>
        <end position="13"/>
    </location>
</feature>
<feature type="domain" description="Low molecular weight protein antigen 6 PH" evidence="3">
    <location>
        <begin position="85"/>
        <end position="149"/>
    </location>
</feature>
<dbReference type="InterPro" id="IPR019692">
    <property type="entry name" value="CFP-6_PH"/>
</dbReference>
<proteinExistence type="predicted"/>